<proteinExistence type="predicted"/>
<dbReference type="OrthoDB" id="2473368at2"/>
<dbReference type="InterPro" id="IPR032599">
    <property type="entry name" value="YcdB/YcdC_rep_domain"/>
</dbReference>
<dbReference type="PROSITE" id="PS51272">
    <property type="entry name" value="SLH"/>
    <property type="match status" value="1"/>
</dbReference>
<keyword evidence="5" id="KW-1185">Reference proteome</keyword>
<evidence type="ECO:0000256" key="2">
    <source>
        <dbReference type="SAM" id="SignalP"/>
    </source>
</evidence>
<dbReference type="Proteomes" id="UP000294813">
    <property type="component" value="Unassembled WGS sequence"/>
</dbReference>
<dbReference type="AlphaFoldDB" id="A0A4R2RP94"/>
<sequence length="762" mass="84169">MSQKNWSSPSRWQRATATGLATIMLSAALPGLSWANSPTAVASTAVPSAAGNNRITKSAATKSQPATSSSAVVASKITLEEAINRVKQTIIIPATYTHFTSGYTNDDTLQGWSLQWTNPSIADQYLSASVNAQTGEITYLEHWKNTYRRDGSQAQVNVTVAEAEELAQTLLQRLAGQRVQQLERVPIDPAMNIQPGNMAGSYEFQWRRIANGLPFADNGVTISINSEDSYYLNYRLNWTEGNVPSPKPAVTPERARKIVDDNRMLQLNYQRIYDMRPMTTGQMPKVILAYRFNHPSGGIIDADSGEPIQNHQGFYGIGKAEGGMGMGASITQASSNDVPPLTEQEIKELTTTASLISQEQAIRIVKRWAPSTQKASLRSANLNSVNEGKDRVWYLMWETSGSNPQSVSARVDATTGELLGLDINDPENQKNTKQLSETEARKVAEDFLQSVAPAYFKDLQLENTSTDSSMPRPTNHSFFYKRLVNGIVYQDNYAYVNVTNGKVVNYDLNWNKHQVFPSAQNILSQQKATDAYFKLRPQTLSYLTQRAPGQPTKIRLVYQPIADPTMPFFELLDAQTGKPLDWQGKPVQPGGNRFTDIQGHYGEKEIAFLGKANLFKEYGNSFRPDEAATGTAVLRALLTLKGAGEGMGATGTEEDILRQARELGLVKEDMNPADPLRRDVMAQLIVRYLGLDAAARYSDIFQVPYSDTALIKNDAVGHVIIASRLGIIRGNYSEENRSYGPGEQINRAQAAIAIYRAMNIPK</sequence>
<name>A0A4R2RP94_9FIRM</name>
<evidence type="ECO:0000313" key="5">
    <source>
        <dbReference type="Proteomes" id="UP000294813"/>
    </source>
</evidence>
<accession>A0A4R2RP94</accession>
<dbReference type="EMBL" id="SLXT01000011">
    <property type="protein sequence ID" value="TCP64167.1"/>
    <property type="molecule type" value="Genomic_DNA"/>
</dbReference>
<evidence type="ECO:0000259" key="3">
    <source>
        <dbReference type="PROSITE" id="PS51272"/>
    </source>
</evidence>
<gene>
    <name evidence="4" type="ORF">EDD73_11119</name>
</gene>
<evidence type="ECO:0000256" key="1">
    <source>
        <dbReference type="ARBA" id="ARBA00022737"/>
    </source>
</evidence>
<keyword evidence="1" id="KW-0677">Repeat</keyword>
<dbReference type="Pfam" id="PF16244">
    <property type="entry name" value="DUF4901"/>
    <property type="match status" value="2"/>
</dbReference>
<comment type="caution">
    <text evidence="4">The sequence shown here is derived from an EMBL/GenBank/DDBJ whole genome shotgun (WGS) entry which is preliminary data.</text>
</comment>
<dbReference type="RefSeq" id="WP_131919162.1">
    <property type="nucleotide sequence ID" value="NZ_JAOQNU010000011.1"/>
</dbReference>
<evidence type="ECO:0000313" key="4">
    <source>
        <dbReference type="EMBL" id="TCP64167.1"/>
    </source>
</evidence>
<keyword evidence="2" id="KW-0732">Signal</keyword>
<protein>
    <submittedName>
        <fullName evidence="4">S-layer family protein</fullName>
    </submittedName>
</protein>
<feature type="signal peptide" evidence="2">
    <location>
        <begin position="1"/>
        <end position="35"/>
    </location>
</feature>
<organism evidence="4 5">
    <name type="scientific">Heliophilum fasciatum</name>
    <dbReference type="NCBI Taxonomy" id="35700"/>
    <lineage>
        <taxon>Bacteria</taxon>
        <taxon>Bacillati</taxon>
        <taxon>Bacillota</taxon>
        <taxon>Clostridia</taxon>
        <taxon>Eubacteriales</taxon>
        <taxon>Heliobacteriaceae</taxon>
        <taxon>Heliophilum</taxon>
    </lineage>
</organism>
<dbReference type="InterPro" id="IPR001119">
    <property type="entry name" value="SLH_dom"/>
</dbReference>
<reference evidence="4 5" key="1">
    <citation type="submission" date="2019-03" db="EMBL/GenBank/DDBJ databases">
        <title>Genomic Encyclopedia of Type Strains, Phase IV (KMG-IV): sequencing the most valuable type-strain genomes for metagenomic binning, comparative biology and taxonomic classification.</title>
        <authorList>
            <person name="Goeker M."/>
        </authorList>
    </citation>
    <scope>NUCLEOTIDE SEQUENCE [LARGE SCALE GENOMIC DNA]</scope>
    <source>
        <strain evidence="4 5">DSM 11170</strain>
    </source>
</reference>
<feature type="domain" description="SLH" evidence="3">
    <location>
        <begin position="702"/>
        <end position="762"/>
    </location>
</feature>
<feature type="chain" id="PRO_5039170761" evidence="2">
    <location>
        <begin position="36"/>
        <end position="762"/>
    </location>
</feature>
<dbReference type="Pfam" id="PF00395">
    <property type="entry name" value="SLH"/>
    <property type="match status" value="2"/>
</dbReference>